<dbReference type="GO" id="GO:0005576">
    <property type="term" value="C:extracellular region"/>
    <property type="evidence" value="ECO:0007669"/>
    <property type="project" value="TreeGrafter"/>
</dbReference>
<dbReference type="GO" id="GO:0008061">
    <property type="term" value="F:chitin binding"/>
    <property type="evidence" value="ECO:0007669"/>
    <property type="project" value="InterPro"/>
</dbReference>
<keyword evidence="1 2" id="KW-0732">Signal</keyword>
<dbReference type="Pfam" id="PF00704">
    <property type="entry name" value="Glyco_hydro_18"/>
    <property type="match status" value="1"/>
</dbReference>
<feature type="chain" id="PRO_5036475788" description="GH18 domain-containing protein" evidence="2">
    <location>
        <begin position="29"/>
        <end position="345"/>
    </location>
</feature>
<proteinExistence type="predicted"/>
<dbReference type="GO" id="GO:0006032">
    <property type="term" value="P:chitin catabolic process"/>
    <property type="evidence" value="ECO:0007669"/>
    <property type="project" value="TreeGrafter"/>
</dbReference>
<reference evidence="4" key="1">
    <citation type="submission" date="2022-08" db="UniProtKB">
        <authorList>
            <consortium name="EnsemblMetazoa"/>
        </authorList>
    </citation>
    <scope>IDENTIFICATION</scope>
</reference>
<dbReference type="EnsemblMetazoa" id="ACOM023928-RA">
    <property type="protein sequence ID" value="ACOM023928-PA.1"/>
    <property type="gene ID" value="ACOM023928"/>
</dbReference>
<dbReference type="GO" id="GO:0004568">
    <property type="term" value="F:chitinase activity"/>
    <property type="evidence" value="ECO:0007669"/>
    <property type="project" value="TreeGrafter"/>
</dbReference>
<dbReference type="CDD" id="cd00598">
    <property type="entry name" value="GH18_chitinase-like"/>
    <property type="match status" value="1"/>
</dbReference>
<dbReference type="Proteomes" id="UP000075882">
    <property type="component" value="Unassembled WGS sequence"/>
</dbReference>
<evidence type="ECO:0000256" key="2">
    <source>
        <dbReference type="SAM" id="SignalP"/>
    </source>
</evidence>
<name>A0A8W7P342_ANOCL</name>
<dbReference type="PANTHER" id="PTHR11177">
    <property type="entry name" value="CHITINASE"/>
    <property type="match status" value="1"/>
</dbReference>
<protein>
    <recommendedName>
        <fullName evidence="3">GH18 domain-containing protein</fullName>
    </recommendedName>
</protein>
<dbReference type="Gene3D" id="3.20.20.80">
    <property type="entry name" value="Glycosidases"/>
    <property type="match status" value="2"/>
</dbReference>
<evidence type="ECO:0000313" key="4">
    <source>
        <dbReference type="EnsemblMetazoa" id="ACOM023928-PA.1"/>
    </source>
</evidence>
<dbReference type="InterPro" id="IPR017853">
    <property type="entry name" value="GH"/>
</dbReference>
<dbReference type="SMART" id="SM00636">
    <property type="entry name" value="Glyco_18"/>
    <property type="match status" value="1"/>
</dbReference>
<dbReference type="VEuPathDB" id="VectorBase:ACON2_034823"/>
<dbReference type="InterPro" id="IPR029070">
    <property type="entry name" value="Chitinase_insertion_sf"/>
</dbReference>
<dbReference type="AlphaFoldDB" id="A0A8W7P342"/>
<dbReference type="PANTHER" id="PTHR11177:SF144">
    <property type="entry name" value="CHITINASE 5"/>
    <property type="match status" value="1"/>
</dbReference>
<organism evidence="4">
    <name type="scientific">Anopheles coluzzii</name>
    <name type="common">African malaria mosquito</name>
    <dbReference type="NCBI Taxonomy" id="1518534"/>
    <lineage>
        <taxon>Eukaryota</taxon>
        <taxon>Metazoa</taxon>
        <taxon>Ecdysozoa</taxon>
        <taxon>Arthropoda</taxon>
        <taxon>Hexapoda</taxon>
        <taxon>Insecta</taxon>
        <taxon>Pterygota</taxon>
        <taxon>Neoptera</taxon>
        <taxon>Endopterygota</taxon>
        <taxon>Diptera</taxon>
        <taxon>Nematocera</taxon>
        <taxon>Culicoidea</taxon>
        <taxon>Culicidae</taxon>
        <taxon>Anophelinae</taxon>
        <taxon>Anopheles</taxon>
    </lineage>
</organism>
<evidence type="ECO:0000259" key="3">
    <source>
        <dbReference type="PROSITE" id="PS51910"/>
    </source>
</evidence>
<feature type="domain" description="GH18" evidence="3">
    <location>
        <begin position="31"/>
        <end position="334"/>
    </location>
</feature>
<dbReference type="Gene3D" id="3.10.50.10">
    <property type="match status" value="1"/>
</dbReference>
<feature type="signal peptide" evidence="2">
    <location>
        <begin position="1"/>
        <end position="28"/>
    </location>
</feature>
<dbReference type="SUPFAM" id="SSF51445">
    <property type="entry name" value="(Trans)glycosidases"/>
    <property type="match status" value="1"/>
</dbReference>
<dbReference type="InterPro" id="IPR001223">
    <property type="entry name" value="Glyco_hydro18_cat"/>
</dbReference>
<dbReference type="GO" id="GO:0005975">
    <property type="term" value="P:carbohydrate metabolic process"/>
    <property type="evidence" value="ECO:0007669"/>
    <property type="project" value="InterPro"/>
</dbReference>
<dbReference type="InterPro" id="IPR050314">
    <property type="entry name" value="Glycosyl_Hydrlase_18"/>
</dbReference>
<accession>A0A8W7P342</accession>
<evidence type="ECO:0000256" key="1">
    <source>
        <dbReference type="ARBA" id="ARBA00022729"/>
    </source>
</evidence>
<dbReference type="InterPro" id="IPR011583">
    <property type="entry name" value="Chitinase_II/V-like_cat"/>
</dbReference>
<sequence>LNSVTRMNRNAFVCIILSLPLLVKLSSAQSKKFVCSYSPTKATQIGYQPDYIPLEICPYVIFKAFSFPTIVGRQMLFNDNDKIAFSSVVSSVRKRSNTARVMASIDGSARDFTRASSATVRRKAFAKAAVTLLLELDADGIELNWKEPGSTHAGRGSSNDRITMVQLLQDLQQAVKAASKSRNRNRELWFRGSLHTNVMEEAYNMFDLCELVDHVTLDPSTTDSLENSHAPLYDRPSMLKTGNGYLCKTLRAAGWSYAWDEYGAMPYVTRALPDEKAERISYEDLNSLRLKMDMVEQKRFGGIYIDYVHSDDIYGSCGQPYSLTAYLSSRIRSIPSEIGFAIEWN</sequence>
<dbReference type="PROSITE" id="PS51910">
    <property type="entry name" value="GH18_2"/>
    <property type="match status" value="1"/>
</dbReference>